<evidence type="ECO:0000313" key="2">
    <source>
        <dbReference type="EMBL" id="PMD30651.1"/>
    </source>
</evidence>
<accession>A0A2J6QWL6</accession>
<proteinExistence type="predicted"/>
<dbReference type="EMBL" id="KZ613966">
    <property type="protein sequence ID" value="PMD30651.1"/>
    <property type="molecule type" value="Genomic_DNA"/>
</dbReference>
<organism evidence="2 3">
    <name type="scientific">Hyaloscypha variabilis (strain UAMH 11265 / GT02V1 / F)</name>
    <name type="common">Meliniomyces variabilis</name>
    <dbReference type="NCBI Taxonomy" id="1149755"/>
    <lineage>
        <taxon>Eukaryota</taxon>
        <taxon>Fungi</taxon>
        <taxon>Dikarya</taxon>
        <taxon>Ascomycota</taxon>
        <taxon>Pezizomycotina</taxon>
        <taxon>Leotiomycetes</taxon>
        <taxon>Helotiales</taxon>
        <taxon>Hyaloscyphaceae</taxon>
        <taxon>Hyaloscypha</taxon>
        <taxon>Hyaloscypha variabilis</taxon>
    </lineage>
</organism>
<keyword evidence="1" id="KW-0472">Membrane</keyword>
<name>A0A2J6QWL6_HYAVF</name>
<dbReference type="Proteomes" id="UP000235786">
    <property type="component" value="Unassembled WGS sequence"/>
</dbReference>
<keyword evidence="3" id="KW-1185">Reference proteome</keyword>
<protein>
    <submittedName>
        <fullName evidence="2">Uncharacterized protein</fullName>
    </submittedName>
</protein>
<sequence length="99" mass="10922">MPTPIRLAMPIADGRIAVHTSPNHISHWEVNNDFTLASYRGFGISLCGRDKQSISGWKLSVREQTDFFAVSLVLICIYLLDGSWVISPPQCSMVCVTGP</sequence>
<reference evidence="2 3" key="1">
    <citation type="submission" date="2016-04" db="EMBL/GenBank/DDBJ databases">
        <title>A degradative enzymes factory behind the ericoid mycorrhizal symbiosis.</title>
        <authorList>
            <consortium name="DOE Joint Genome Institute"/>
            <person name="Martino E."/>
            <person name="Morin E."/>
            <person name="Grelet G."/>
            <person name="Kuo A."/>
            <person name="Kohler A."/>
            <person name="Daghino S."/>
            <person name="Barry K."/>
            <person name="Choi C."/>
            <person name="Cichocki N."/>
            <person name="Clum A."/>
            <person name="Copeland A."/>
            <person name="Hainaut M."/>
            <person name="Haridas S."/>
            <person name="Labutti K."/>
            <person name="Lindquist E."/>
            <person name="Lipzen A."/>
            <person name="Khouja H.-R."/>
            <person name="Murat C."/>
            <person name="Ohm R."/>
            <person name="Olson A."/>
            <person name="Spatafora J."/>
            <person name="Veneault-Fourrey C."/>
            <person name="Henrissat B."/>
            <person name="Grigoriev I."/>
            <person name="Martin F."/>
            <person name="Perotto S."/>
        </authorList>
    </citation>
    <scope>NUCLEOTIDE SEQUENCE [LARGE SCALE GENOMIC DNA]</scope>
    <source>
        <strain evidence="2 3">F</strain>
    </source>
</reference>
<gene>
    <name evidence="2" type="ORF">L207DRAFT_520149</name>
</gene>
<feature type="transmembrane region" description="Helical" evidence="1">
    <location>
        <begin position="67"/>
        <end position="86"/>
    </location>
</feature>
<keyword evidence="1" id="KW-1133">Transmembrane helix</keyword>
<evidence type="ECO:0000256" key="1">
    <source>
        <dbReference type="SAM" id="Phobius"/>
    </source>
</evidence>
<dbReference type="AlphaFoldDB" id="A0A2J6QWL6"/>
<evidence type="ECO:0000313" key="3">
    <source>
        <dbReference type="Proteomes" id="UP000235786"/>
    </source>
</evidence>
<keyword evidence="1" id="KW-0812">Transmembrane</keyword>